<dbReference type="InterPro" id="IPR027485">
    <property type="entry name" value="AMMECR1_N"/>
</dbReference>
<dbReference type="EMBL" id="JADIMU010000006">
    <property type="protein sequence ID" value="MBO8442291.1"/>
    <property type="molecule type" value="Genomic_DNA"/>
</dbReference>
<reference evidence="2" key="2">
    <citation type="journal article" date="2021" name="PeerJ">
        <title>Extensive microbial diversity within the chicken gut microbiome revealed by metagenomics and culture.</title>
        <authorList>
            <person name="Gilroy R."/>
            <person name="Ravi A."/>
            <person name="Getino M."/>
            <person name="Pursley I."/>
            <person name="Horton D.L."/>
            <person name="Alikhan N.F."/>
            <person name="Baker D."/>
            <person name="Gharbi K."/>
            <person name="Hall N."/>
            <person name="Watson M."/>
            <person name="Adriaenssens E.M."/>
            <person name="Foster-Nyarko E."/>
            <person name="Jarju S."/>
            <person name="Secka A."/>
            <person name="Antonio M."/>
            <person name="Oren A."/>
            <person name="Chaudhuri R.R."/>
            <person name="La Ragione R."/>
            <person name="Hildebrand F."/>
            <person name="Pallen M.J."/>
        </authorList>
    </citation>
    <scope>NUCLEOTIDE SEQUENCE</scope>
    <source>
        <strain evidence="2">11167</strain>
    </source>
</reference>
<protein>
    <submittedName>
        <fullName evidence="2">AmmeMemoRadiSam system protein A</fullName>
    </submittedName>
</protein>
<dbReference type="InterPro" id="IPR036071">
    <property type="entry name" value="AMMECR1_dom_sf"/>
</dbReference>
<dbReference type="NCBIfam" id="TIGR04335">
    <property type="entry name" value="AmmeMemoSam_A"/>
    <property type="match status" value="1"/>
</dbReference>
<dbReference type="PANTHER" id="PTHR13016:SF0">
    <property type="entry name" value="AMME SYNDROME CANDIDATE GENE 1 PROTEIN"/>
    <property type="match status" value="1"/>
</dbReference>
<evidence type="ECO:0000259" key="1">
    <source>
        <dbReference type="PROSITE" id="PS51112"/>
    </source>
</evidence>
<dbReference type="SUPFAM" id="SSF143447">
    <property type="entry name" value="AMMECR1-like"/>
    <property type="match status" value="1"/>
</dbReference>
<dbReference type="Gene3D" id="3.30.1490.150">
    <property type="entry name" value="Hypothetical protein ph0010, domain 2"/>
    <property type="match status" value="1"/>
</dbReference>
<dbReference type="Proteomes" id="UP000823633">
    <property type="component" value="Unassembled WGS sequence"/>
</dbReference>
<feature type="domain" description="AMMECR1" evidence="1">
    <location>
        <begin position="1"/>
        <end position="175"/>
    </location>
</feature>
<organism evidence="2 3">
    <name type="scientific">Candidatus Aphodenecus pullistercoris</name>
    <dbReference type="NCBI Taxonomy" id="2840669"/>
    <lineage>
        <taxon>Bacteria</taxon>
        <taxon>Pseudomonadati</taxon>
        <taxon>Spirochaetota</taxon>
        <taxon>Spirochaetia</taxon>
        <taxon>Spirochaetales</taxon>
        <taxon>Candidatus Aphodenecus</taxon>
    </lineage>
</organism>
<dbReference type="Gene3D" id="3.30.700.20">
    <property type="entry name" value="Hypothetical protein ph0010, domain 1"/>
    <property type="match status" value="1"/>
</dbReference>
<dbReference type="PROSITE" id="PS51112">
    <property type="entry name" value="AMMECR1"/>
    <property type="match status" value="1"/>
</dbReference>
<sequence>MDTSYDGRELVALARESLEDHFLGRSRQLPDKGGMHGAFVTLEEDGALRGCIGYMQGVESLYRQVYTLAREAAFSDWRFPPLGEDELAKVTVKVSVLSAMETIGSLDDFVLGRDGILMTLGSRRAVFLPEVALETGWSKEEELAALSRKAGLPPDAWKSPDALFQTFTSEVFSEV</sequence>
<proteinExistence type="predicted"/>
<dbReference type="InterPro" id="IPR002733">
    <property type="entry name" value="AMMECR1_domain"/>
</dbReference>
<dbReference type="InterPro" id="IPR023473">
    <property type="entry name" value="AMMECR1"/>
</dbReference>
<dbReference type="AlphaFoldDB" id="A0A9D9H8N5"/>
<accession>A0A9D9H8N5</accession>
<name>A0A9D9H8N5_9SPIR</name>
<evidence type="ECO:0000313" key="2">
    <source>
        <dbReference type="EMBL" id="MBO8442291.1"/>
    </source>
</evidence>
<evidence type="ECO:0000313" key="3">
    <source>
        <dbReference type="Proteomes" id="UP000823633"/>
    </source>
</evidence>
<dbReference type="Pfam" id="PF01871">
    <property type="entry name" value="AMMECR1"/>
    <property type="match status" value="1"/>
</dbReference>
<dbReference type="PANTHER" id="PTHR13016">
    <property type="entry name" value="AMMECR1 HOMOLOG"/>
    <property type="match status" value="1"/>
</dbReference>
<dbReference type="NCBIfam" id="TIGR00296">
    <property type="entry name" value="TIGR00296 family protein"/>
    <property type="match status" value="1"/>
</dbReference>
<reference evidence="2" key="1">
    <citation type="submission" date="2020-10" db="EMBL/GenBank/DDBJ databases">
        <authorList>
            <person name="Gilroy R."/>
        </authorList>
    </citation>
    <scope>NUCLEOTIDE SEQUENCE</scope>
    <source>
        <strain evidence="2">11167</strain>
    </source>
</reference>
<gene>
    <name evidence="2" type="primary">amrA</name>
    <name evidence="2" type="ORF">IAC42_00815</name>
</gene>
<comment type="caution">
    <text evidence="2">The sequence shown here is derived from an EMBL/GenBank/DDBJ whole genome shotgun (WGS) entry which is preliminary data.</text>
</comment>
<dbReference type="InterPro" id="IPR027623">
    <property type="entry name" value="AmmeMemoSam_A"/>
</dbReference>